<name>A0AAD8ZVP0_9TELE</name>
<feature type="compositionally biased region" description="Basic and acidic residues" evidence="1">
    <location>
        <begin position="1"/>
        <end position="11"/>
    </location>
</feature>
<dbReference type="AlphaFoldDB" id="A0AAD8ZVP0"/>
<dbReference type="Proteomes" id="UP001239994">
    <property type="component" value="Unassembled WGS sequence"/>
</dbReference>
<protein>
    <submittedName>
        <fullName evidence="2">Uncharacterized protein</fullName>
    </submittedName>
</protein>
<evidence type="ECO:0000313" key="2">
    <source>
        <dbReference type="EMBL" id="KAK1804260.1"/>
    </source>
</evidence>
<feature type="region of interest" description="Disordered" evidence="1">
    <location>
        <begin position="1"/>
        <end position="32"/>
    </location>
</feature>
<feature type="compositionally biased region" description="Basic residues" evidence="1">
    <location>
        <begin position="16"/>
        <end position="28"/>
    </location>
</feature>
<keyword evidence="3" id="KW-1185">Reference proteome</keyword>
<evidence type="ECO:0000313" key="3">
    <source>
        <dbReference type="Proteomes" id="UP001239994"/>
    </source>
</evidence>
<comment type="caution">
    <text evidence="2">The sequence shown here is derived from an EMBL/GenBank/DDBJ whole genome shotgun (WGS) entry which is preliminary data.</text>
</comment>
<organism evidence="2 3">
    <name type="scientific">Electrophorus voltai</name>
    <dbReference type="NCBI Taxonomy" id="2609070"/>
    <lineage>
        <taxon>Eukaryota</taxon>
        <taxon>Metazoa</taxon>
        <taxon>Chordata</taxon>
        <taxon>Craniata</taxon>
        <taxon>Vertebrata</taxon>
        <taxon>Euteleostomi</taxon>
        <taxon>Actinopterygii</taxon>
        <taxon>Neopterygii</taxon>
        <taxon>Teleostei</taxon>
        <taxon>Ostariophysi</taxon>
        <taxon>Gymnotiformes</taxon>
        <taxon>Gymnotoidei</taxon>
        <taxon>Gymnotidae</taxon>
        <taxon>Electrophorus</taxon>
    </lineage>
</organism>
<evidence type="ECO:0000256" key="1">
    <source>
        <dbReference type="SAM" id="MobiDB-lite"/>
    </source>
</evidence>
<dbReference type="EMBL" id="JAROKS010000004">
    <property type="protein sequence ID" value="KAK1804260.1"/>
    <property type="molecule type" value="Genomic_DNA"/>
</dbReference>
<gene>
    <name evidence="2" type="ORF">P4O66_020303</name>
</gene>
<proteinExistence type="predicted"/>
<feature type="non-terminal residue" evidence="2">
    <location>
        <position position="1"/>
    </location>
</feature>
<reference evidence="2" key="1">
    <citation type="submission" date="2023-03" db="EMBL/GenBank/DDBJ databases">
        <title>Electrophorus voltai genome.</title>
        <authorList>
            <person name="Bian C."/>
        </authorList>
    </citation>
    <scope>NUCLEOTIDE SEQUENCE</scope>
    <source>
        <strain evidence="2">CB-2022</strain>
        <tissue evidence="2">Muscle</tissue>
    </source>
</reference>
<accession>A0AAD8ZVP0</accession>
<sequence>LSQYRNTDRQRMPGAKNKKKKEKKKHNRSYPALAENPSILLGTLPAITMREHSAPGEFLWGPECGPGLDSAESYRPLSDYRNWYDDQLEIHQWRWRRPSMRIFPLF</sequence>